<dbReference type="Gene3D" id="3.10.620.30">
    <property type="match status" value="1"/>
</dbReference>
<dbReference type="Proteomes" id="UP000823868">
    <property type="component" value="Unassembled WGS sequence"/>
</dbReference>
<reference evidence="2" key="2">
    <citation type="submission" date="2021-04" db="EMBL/GenBank/DDBJ databases">
        <authorList>
            <person name="Gilroy R."/>
        </authorList>
    </citation>
    <scope>NUCLEOTIDE SEQUENCE</scope>
    <source>
        <strain evidence="2">ChiBcec16_6824</strain>
    </source>
</reference>
<dbReference type="EMBL" id="DXDX01000214">
    <property type="protein sequence ID" value="HIY22557.1"/>
    <property type="molecule type" value="Genomic_DNA"/>
</dbReference>
<accession>A0A9D1YBF7</accession>
<evidence type="ECO:0000313" key="2">
    <source>
        <dbReference type="EMBL" id="HIY22557.1"/>
    </source>
</evidence>
<dbReference type="AlphaFoldDB" id="A0A9D1YBF7"/>
<organism evidence="2 3">
    <name type="scientific">Candidatus Flavonifractor merdigallinarum</name>
    <dbReference type="NCBI Taxonomy" id="2838589"/>
    <lineage>
        <taxon>Bacteria</taxon>
        <taxon>Bacillati</taxon>
        <taxon>Bacillota</taxon>
        <taxon>Clostridia</taxon>
        <taxon>Eubacteriales</taxon>
        <taxon>Oscillospiraceae</taxon>
        <taxon>Flavonifractor</taxon>
    </lineage>
</organism>
<dbReference type="SUPFAM" id="SSF54001">
    <property type="entry name" value="Cysteine proteinases"/>
    <property type="match status" value="1"/>
</dbReference>
<dbReference type="Pfam" id="PF01841">
    <property type="entry name" value="Transglut_core"/>
    <property type="match status" value="1"/>
</dbReference>
<dbReference type="InterPro" id="IPR002931">
    <property type="entry name" value="Transglutaminase-like"/>
</dbReference>
<proteinExistence type="predicted"/>
<comment type="caution">
    <text evidence="2">The sequence shown here is derived from an EMBL/GenBank/DDBJ whole genome shotgun (WGS) entry which is preliminary data.</text>
</comment>
<protein>
    <recommendedName>
        <fullName evidence="1">Transglutaminase-like domain-containing protein</fullName>
    </recommendedName>
</protein>
<dbReference type="InterPro" id="IPR038765">
    <property type="entry name" value="Papain-like_cys_pep_sf"/>
</dbReference>
<evidence type="ECO:0000259" key="1">
    <source>
        <dbReference type="Pfam" id="PF01841"/>
    </source>
</evidence>
<sequence>MGASNYSRCAASGILSNNSESTGPVCYGYATAFKVLPDAAGIPNAYVEGWAYNQNNWPSGEQHAWNYVQLNDGQWYAIDPTWDDPKLVTGQARFHYFLVGSQTVTETALSGKGQFGQNHEVTKSPANAHKLSYPTLSTQASDQVVTNGFELIQGGSSTKYDTLEAALNAAQSGGGTVKLWQPATITQTLTIPDGVTLDLNGQQAPGSTSLNAVAISGDISPLLSIPADSHVSIVNSSSFTAISTTNTGACIQNDGVLELGTNLKIARAKYMMGADPL</sequence>
<feature type="non-terminal residue" evidence="2">
    <location>
        <position position="277"/>
    </location>
</feature>
<feature type="domain" description="Transglutaminase-like" evidence="1">
    <location>
        <begin position="23"/>
        <end position="80"/>
    </location>
</feature>
<evidence type="ECO:0000313" key="3">
    <source>
        <dbReference type="Proteomes" id="UP000823868"/>
    </source>
</evidence>
<name>A0A9D1YBF7_9FIRM</name>
<reference evidence="2" key="1">
    <citation type="journal article" date="2021" name="PeerJ">
        <title>Extensive microbial diversity within the chicken gut microbiome revealed by metagenomics and culture.</title>
        <authorList>
            <person name="Gilroy R."/>
            <person name="Ravi A."/>
            <person name="Getino M."/>
            <person name="Pursley I."/>
            <person name="Horton D.L."/>
            <person name="Alikhan N.F."/>
            <person name="Baker D."/>
            <person name="Gharbi K."/>
            <person name="Hall N."/>
            <person name="Watson M."/>
            <person name="Adriaenssens E.M."/>
            <person name="Foster-Nyarko E."/>
            <person name="Jarju S."/>
            <person name="Secka A."/>
            <person name="Antonio M."/>
            <person name="Oren A."/>
            <person name="Chaudhuri R.R."/>
            <person name="La Ragione R."/>
            <person name="Hildebrand F."/>
            <person name="Pallen M.J."/>
        </authorList>
    </citation>
    <scope>NUCLEOTIDE SEQUENCE</scope>
    <source>
        <strain evidence="2">ChiBcec16_6824</strain>
    </source>
</reference>
<gene>
    <name evidence="2" type="ORF">H9841_11745</name>
</gene>